<dbReference type="AlphaFoldDB" id="A0A328AD14"/>
<dbReference type="Proteomes" id="UP000249725">
    <property type="component" value="Unassembled WGS sequence"/>
</dbReference>
<protein>
    <recommendedName>
        <fullName evidence="2">MobA/VirD2-like nuclease domain-containing protein</fullName>
    </recommendedName>
</protein>
<organism evidence="3 4">
    <name type="scientific">Phenylobacterium deserti</name>
    <dbReference type="NCBI Taxonomy" id="1914756"/>
    <lineage>
        <taxon>Bacteria</taxon>
        <taxon>Pseudomonadati</taxon>
        <taxon>Pseudomonadota</taxon>
        <taxon>Alphaproteobacteria</taxon>
        <taxon>Caulobacterales</taxon>
        <taxon>Caulobacteraceae</taxon>
        <taxon>Phenylobacterium</taxon>
    </lineage>
</organism>
<gene>
    <name evidence="3" type="ORF">DJ018_10650</name>
</gene>
<reference evidence="4" key="1">
    <citation type="submission" date="2018-05" db="EMBL/GenBank/DDBJ databases">
        <authorList>
            <person name="Li X."/>
        </authorList>
    </citation>
    <scope>NUCLEOTIDE SEQUENCE [LARGE SCALE GENOMIC DNA]</scope>
    <source>
        <strain evidence="4">YIM 73061</strain>
    </source>
</reference>
<proteinExistence type="predicted"/>
<evidence type="ECO:0000256" key="1">
    <source>
        <dbReference type="SAM" id="MobiDB-lite"/>
    </source>
</evidence>
<dbReference type="Pfam" id="PF03432">
    <property type="entry name" value="Relaxase"/>
    <property type="match status" value="1"/>
</dbReference>
<keyword evidence="4" id="KW-1185">Reference proteome</keyword>
<evidence type="ECO:0000313" key="4">
    <source>
        <dbReference type="Proteomes" id="UP000249725"/>
    </source>
</evidence>
<dbReference type="InterPro" id="IPR005094">
    <property type="entry name" value="Endonuclease_MobA/VirD2"/>
</dbReference>
<accession>A0A328AD14</accession>
<evidence type="ECO:0000259" key="2">
    <source>
        <dbReference type="Pfam" id="PF03432"/>
    </source>
</evidence>
<dbReference type="EMBL" id="QFYR01000002">
    <property type="protein sequence ID" value="RAK52652.1"/>
    <property type="molecule type" value="Genomic_DNA"/>
</dbReference>
<dbReference type="OrthoDB" id="7199783at2"/>
<evidence type="ECO:0000313" key="3">
    <source>
        <dbReference type="EMBL" id="RAK52652.1"/>
    </source>
</evidence>
<name>A0A328AD14_9CAUL</name>
<feature type="domain" description="MobA/VirD2-like nuclease" evidence="2">
    <location>
        <begin position="94"/>
        <end position="203"/>
    </location>
</feature>
<sequence length="336" mass="36567">MGDPVVSDFRLLRGFEEAWRPPVRLQRPETVLGAGGGAAARARLARLVRRAPEVMVKVTGRTRDAGHLRAHLEYITRRGLLEAEGPDGVVSGRDEVQETAQAWADATEMEPRRWAGAPLSLSLVLSMPAGTDALRLHAAARAFAQEAFGDERDWLMALHTDADHPHVHLTVCALGWDGRRLNPRKADLEAWRQGFARALRDHGIEAEATPRRARGVARKAERGAVRRMRERWAAGQGAAPRVLASALREAASGGVEEGPWAAARRRRAVVQGLYAAQALALARAADPADRALGAQLAAFAAAMPEPETRRERLARALRRTVDRDALGGGPDRSRGR</sequence>
<feature type="region of interest" description="Disordered" evidence="1">
    <location>
        <begin position="317"/>
        <end position="336"/>
    </location>
</feature>
<dbReference type="Gene3D" id="3.30.930.30">
    <property type="match status" value="1"/>
</dbReference>
<comment type="caution">
    <text evidence="3">The sequence shown here is derived from an EMBL/GenBank/DDBJ whole genome shotgun (WGS) entry which is preliminary data.</text>
</comment>